<dbReference type="Proteomes" id="UP001189180">
    <property type="component" value="Unassembled WGS sequence"/>
</dbReference>
<proteinExistence type="predicted"/>
<dbReference type="EMBL" id="CANUEZ050000218">
    <property type="protein sequence ID" value="CAM0512520.1"/>
    <property type="molecule type" value="Genomic_DNA"/>
</dbReference>
<organism evidence="3 4">
    <name type="scientific">Fasciola hepatica</name>
    <name type="common">Liver fluke</name>
    <dbReference type="NCBI Taxonomy" id="6192"/>
    <lineage>
        <taxon>Eukaryota</taxon>
        <taxon>Metazoa</taxon>
        <taxon>Spiralia</taxon>
        <taxon>Lophotrochozoa</taxon>
        <taxon>Platyhelminthes</taxon>
        <taxon>Trematoda</taxon>
        <taxon>Digenea</taxon>
        <taxon>Plagiorchiida</taxon>
        <taxon>Echinostomata</taxon>
        <taxon>Echinostomatoidea</taxon>
        <taxon>Fasciolidae</taxon>
        <taxon>Fasciola</taxon>
    </lineage>
</organism>
<evidence type="ECO:0000256" key="2">
    <source>
        <dbReference type="SAM" id="SignalP"/>
    </source>
</evidence>
<keyword evidence="2" id="KW-0732">Signal</keyword>
<sequence>MRICFVVYLFYATGADLPDWIEVHVGDVINYQIEYSVPKYGLDGKHSHRISKETMYTSICQMMNIIMAAMKQDWYNYIGCDDTFKTSWNDTASIYFFSPDIGQNANNECKITLITWLSGIIQGILRQFGVMDTEIIKITVLSYKNGKMHVTPAFTDASVKHNVTVFRGHLKQKSDEQMKFEVCKTEEDTKYRYRTRLKLNNCFHKSSAELQNNTRLLTYWSGCPRWYDLLYHVMEYMPGGIEQIQKIFDVLLQCSADFNTTKGFSNIGKKTTRTEESPPKHNALTGGTAKTTSKQGRTTESRNSGGYKYFTLTGFLFLLNCYFISN</sequence>
<feature type="compositionally biased region" description="Polar residues" evidence="1">
    <location>
        <begin position="288"/>
        <end position="301"/>
    </location>
</feature>
<evidence type="ECO:0000313" key="3">
    <source>
        <dbReference type="EMBL" id="CAM0512520.1"/>
    </source>
</evidence>
<feature type="signal peptide" evidence="2">
    <location>
        <begin position="1"/>
        <end position="15"/>
    </location>
</feature>
<evidence type="ECO:0000313" key="4">
    <source>
        <dbReference type="Proteomes" id="UP001189180"/>
    </source>
</evidence>
<feature type="chain" id="PRO_5044796064" evidence="2">
    <location>
        <begin position="16"/>
        <end position="326"/>
    </location>
</feature>
<gene>
    <name evidence="3" type="ORF">FHB240107_LOCUS8651</name>
</gene>
<name>A0ABC9HJ25_FASHE</name>
<evidence type="ECO:0000256" key="1">
    <source>
        <dbReference type="SAM" id="MobiDB-lite"/>
    </source>
</evidence>
<protein>
    <submittedName>
        <fullName evidence="3">Uncharacterized protein</fullName>
    </submittedName>
</protein>
<reference evidence="3 4" key="1">
    <citation type="submission" date="2024-08" db="EMBL/GenBank/DDBJ databases">
        <authorList>
            <person name="Paterson S."/>
        </authorList>
    </citation>
    <scope>NUCLEOTIDE SEQUENCE [LARGE SCALE GENOMIC DNA]</scope>
</reference>
<comment type="caution">
    <text evidence="3">The sequence shown here is derived from an EMBL/GenBank/DDBJ whole genome shotgun (WGS) entry which is preliminary data.</text>
</comment>
<accession>A0ABC9HJ25</accession>
<keyword evidence="4" id="KW-1185">Reference proteome</keyword>
<dbReference type="AlphaFoldDB" id="A0ABC9HJ25"/>
<feature type="region of interest" description="Disordered" evidence="1">
    <location>
        <begin position="268"/>
        <end position="301"/>
    </location>
</feature>